<proteinExistence type="predicted"/>
<dbReference type="Proteomes" id="UP000321562">
    <property type="component" value="Unassembled WGS sequence"/>
</dbReference>
<accession>A0A5C6S9K4</accession>
<dbReference type="InterPro" id="IPR037221">
    <property type="entry name" value="H-type_lectin_dom_sf"/>
</dbReference>
<evidence type="ECO:0000259" key="1">
    <source>
        <dbReference type="Pfam" id="PF09458"/>
    </source>
</evidence>
<dbReference type="AlphaFoldDB" id="A0A5C6S9K4"/>
<evidence type="ECO:0000313" key="2">
    <source>
        <dbReference type="EMBL" id="TXB71088.1"/>
    </source>
</evidence>
<dbReference type="GO" id="GO:0070492">
    <property type="term" value="F:oligosaccharide binding"/>
    <property type="evidence" value="ECO:0007669"/>
    <property type="project" value="TreeGrafter"/>
</dbReference>
<dbReference type="Gene3D" id="2.60.40.2080">
    <property type="match status" value="1"/>
</dbReference>
<dbReference type="Pfam" id="PF09458">
    <property type="entry name" value="H_lectin"/>
    <property type="match status" value="1"/>
</dbReference>
<protein>
    <recommendedName>
        <fullName evidence="1">H-type lectin domain-containing protein</fullName>
    </recommendedName>
</protein>
<organism evidence="2 3">
    <name type="scientific">Paracoccus aurantiacus</name>
    <dbReference type="NCBI Taxonomy" id="2599412"/>
    <lineage>
        <taxon>Bacteria</taxon>
        <taxon>Pseudomonadati</taxon>
        <taxon>Pseudomonadota</taxon>
        <taxon>Alphaproteobacteria</taxon>
        <taxon>Rhodobacterales</taxon>
        <taxon>Paracoccaceae</taxon>
        <taxon>Paracoccus</taxon>
    </lineage>
</organism>
<keyword evidence="3" id="KW-1185">Reference proteome</keyword>
<sequence>MKRFSHLAVGILQGSEILFSDFEDGGEMWTGDGPRQHRYDVRFEEAFHGVPIVHIGLSMWDIDSNSNQRADIGTEDVTRDGFTIIFRTWGDTRVARVRADWLAIGPTRFDEDFEV</sequence>
<dbReference type="GO" id="GO:0009986">
    <property type="term" value="C:cell surface"/>
    <property type="evidence" value="ECO:0007669"/>
    <property type="project" value="TreeGrafter"/>
</dbReference>
<comment type="caution">
    <text evidence="2">The sequence shown here is derived from an EMBL/GenBank/DDBJ whole genome shotgun (WGS) entry which is preliminary data.</text>
</comment>
<dbReference type="InterPro" id="IPR052487">
    <property type="entry name" value="Galactose-binding_lectin"/>
</dbReference>
<dbReference type="OrthoDB" id="7658568at2"/>
<dbReference type="GO" id="GO:0098609">
    <property type="term" value="P:cell-cell adhesion"/>
    <property type="evidence" value="ECO:0007669"/>
    <property type="project" value="TreeGrafter"/>
</dbReference>
<dbReference type="SUPFAM" id="SSF141086">
    <property type="entry name" value="Agglutinin HPA-like"/>
    <property type="match status" value="1"/>
</dbReference>
<dbReference type="GO" id="GO:0098636">
    <property type="term" value="C:protein complex involved in cell adhesion"/>
    <property type="evidence" value="ECO:0007669"/>
    <property type="project" value="TreeGrafter"/>
</dbReference>
<dbReference type="InterPro" id="IPR019019">
    <property type="entry name" value="H-type_lectin_domain"/>
</dbReference>
<reference evidence="2 3" key="1">
    <citation type="submission" date="2019-08" db="EMBL/GenBank/DDBJ databases">
        <authorList>
            <person name="Ye J."/>
        </authorList>
    </citation>
    <scope>NUCLEOTIDE SEQUENCE [LARGE SCALE GENOMIC DNA]</scope>
    <source>
        <strain evidence="2 3">TK008</strain>
    </source>
</reference>
<feature type="domain" description="H-type lectin" evidence="1">
    <location>
        <begin position="40"/>
        <end position="104"/>
    </location>
</feature>
<dbReference type="GO" id="GO:0045335">
    <property type="term" value="C:phagocytic vesicle"/>
    <property type="evidence" value="ECO:0007669"/>
    <property type="project" value="TreeGrafter"/>
</dbReference>
<gene>
    <name evidence="2" type="ORF">FQV27_04370</name>
</gene>
<name>A0A5C6S9K4_9RHOB</name>
<dbReference type="RefSeq" id="WP_147096570.1">
    <property type="nucleotide sequence ID" value="NZ_JBHUFH010000002.1"/>
</dbReference>
<evidence type="ECO:0000313" key="3">
    <source>
        <dbReference type="Proteomes" id="UP000321562"/>
    </source>
</evidence>
<dbReference type="GO" id="GO:0030247">
    <property type="term" value="F:polysaccharide binding"/>
    <property type="evidence" value="ECO:0007669"/>
    <property type="project" value="TreeGrafter"/>
</dbReference>
<dbReference type="GO" id="GO:0046871">
    <property type="term" value="F:N-acetylgalactosamine binding"/>
    <property type="evidence" value="ECO:0007669"/>
    <property type="project" value="TreeGrafter"/>
</dbReference>
<dbReference type="PANTHER" id="PTHR46938">
    <property type="entry name" value="DISCOIDIN-1 SUBUNIT A-RELATED-RELATED"/>
    <property type="match status" value="1"/>
</dbReference>
<dbReference type="EMBL" id="VOPL01000001">
    <property type="protein sequence ID" value="TXB71088.1"/>
    <property type="molecule type" value="Genomic_DNA"/>
</dbReference>